<organism evidence="1 2">
    <name type="scientific">Novosphingobium silvae</name>
    <dbReference type="NCBI Taxonomy" id="2692619"/>
    <lineage>
        <taxon>Bacteria</taxon>
        <taxon>Pseudomonadati</taxon>
        <taxon>Pseudomonadota</taxon>
        <taxon>Alphaproteobacteria</taxon>
        <taxon>Sphingomonadales</taxon>
        <taxon>Sphingomonadaceae</taxon>
        <taxon>Novosphingobium</taxon>
    </lineage>
</organism>
<gene>
    <name evidence="1" type="ORF">GR702_20840</name>
</gene>
<evidence type="ECO:0000313" key="2">
    <source>
        <dbReference type="Proteomes" id="UP000465810"/>
    </source>
</evidence>
<accession>A0A7X4GM19</accession>
<proteinExistence type="predicted"/>
<dbReference type="RefSeq" id="WP_160987472.1">
    <property type="nucleotide sequence ID" value="NZ_WVTD01000032.1"/>
</dbReference>
<keyword evidence="2" id="KW-1185">Reference proteome</keyword>
<evidence type="ECO:0000313" key="1">
    <source>
        <dbReference type="EMBL" id="MYM00203.1"/>
    </source>
</evidence>
<protein>
    <submittedName>
        <fullName evidence="1">Uncharacterized protein</fullName>
    </submittedName>
</protein>
<reference evidence="1 2" key="1">
    <citation type="submission" date="2019-12" db="EMBL/GenBank/DDBJ databases">
        <authorList>
            <person name="Feng G."/>
            <person name="Zhu H."/>
        </authorList>
    </citation>
    <scope>NUCLEOTIDE SEQUENCE [LARGE SCALE GENOMIC DNA]</scope>
    <source>
        <strain evidence="1 2">FGD1</strain>
    </source>
</reference>
<dbReference type="AlphaFoldDB" id="A0A7X4GM19"/>
<comment type="caution">
    <text evidence="1">The sequence shown here is derived from an EMBL/GenBank/DDBJ whole genome shotgun (WGS) entry which is preliminary data.</text>
</comment>
<dbReference type="Proteomes" id="UP000465810">
    <property type="component" value="Unassembled WGS sequence"/>
</dbReference>
<sequence length="210" mass="22107">MPKRKGCSNRKKDETMSEKGRLEDILDGMLAEFGAPTADAISATSRRFPEYRAMLLEFAASWAEEVHLPEPVETGSTSEIALVNARGEFAARLAARTQPATLAALAGAVGRTLQDIADRCRFSVIVARKLDAGVIDPSSVGEILPRKIAGLLGVSREAVLAALAGPPSPALAAAFMPMDLPKERLEAALNAADTDQAVIDELELVGGAQG</sequence>
<dbReference type="EMBL" id="WVTD01000032">
    <property type="protein sequence ID" value="MYM00203.1"/>
    <property type="molecule type" value="Genomic_DNA"/>
</dbReference>
<name>A0A7X4GM19_9SPHN</name>